<comment type="similarity">
    <text evidence="1">Belongs to the Gfa family.</text>
</comment>
<dbReference type="GO" id="GO:0016846">
    <property type="term" value="F:carbon-sulfur lyase activity"/>
    <property type="evidence" value="ECO:0007669"/>
    <property type="project" value="InterPro"/>
</dbReference>
<dbReference type="Gene3D" id="3.90.1590.10">
    <property type="entry name" value="glutathione-dependent formaldehyde- activating enzyme (gfa)"/>
    <property type="match status" value="2"/>
</dbReference>
<dbReference type="PROSITE" id="PS51891">
    <property type="entry name" value="CENP_V_GFA"/>
    <property type="match status" value="1"/>
</dbReference>
<evidence type="ECO:0000259" key="5">
    <source>
        <dbReference type="PROSITE" id="PS51891"/>
    </source>
</evidence>
<comment type="caution">
    <text evidence="6">The sequence shown here is derived from an EMBL/GenBank/DDBJ whole genome shotgun (WGS) entry which is preliminary data.</text>
</comment>
<evidence type="ECO:0000256" key="4">
    <source>
        <dbReference type="ARBA" id="ARBA00023239"/>
    </source>
</evidence>
<organism evidence="6 7">
    <name type="scientific">Candolleomyces aberdarensis</name>
    <dbReference type="NCBI Taxonomy" id="2316362"/>
    <lineage>
        <taxon>Eukaryota</taxon>
        <taxon>Fungi</taxon>
        <taxon>Dikarya</taxon>
        <taxon>Basidiomycota</taxon>
        <taxon>Agaricomycotina</taxon>
        <taxon>Agaricomycetes</taxon>
        <taxon>Agaricomycetidae</taxon>
        <taxon>Agaricales</taxon>
        <taxon>Agaricineae</taxon>
        <taxon>Psathyrellaceae</taxon>
        <taxon>Candolleomyces</taxon>
    </lineage>
</organism>
<keyword evidence="7" id="KW-1185">Reference proteome</keyword>
<proteinExistence type="inferred from homology"/>
<dbReference type="OrthoDB" id="5422068at2759"/>
<dbReference type="InterPro" id="IPR011057">
    <property type="entry name" value="Mss4-like_sf"/>
</dbReference>
<dbReference type="Pfam" id="PF04828">
    <property type="entry name" value="GFA"/>
    <property type="match status" value="2"/>
</dbReference>
<keyword evidence="3" id="KW-0862">Zinc</keyword>
<evidence type="ECO:0000313" key="7">
    <source>
        <dbReference type="Proteomes" id="UP000290288"/>
    </source>
</evidence>
<dbReference type="SUPFAM" id="SSF51316">
    <property type="entry name" value="Mss4-like"/>
    <property type="match status" value="2"/>
</dbReference>
<reference evidence="6 7" key="1">
    <citation type="submission" date="2019-01" db="EMBL/GenBank/DDBJ databases">
        <title>Draft genome sequence of Psathyrella aberdarensis IHI B618.</title>
        <authorList>
            <person name="Buettner E."/>
            <person name="Kellner H."/>
        </authorList>
    </citation>
    <scope>NUCLEOTIDE SEQUENCE [LARGE SCALE GENOMIC DNA]</scope>
    <source>
        <strain evidence="6 7">IHI B618</strain>
    </source>
</reference>
<dbReference type="PANTHER" id="PTHR33337:SF30">
    <property type="entry name" value="DUF636 DOMAIN PROTEIN (AFU_ORTHOLOGUE AFUA_1G03180)"/>
    <property type="match status" value="1"/>
</dbReference>
<dbReference type="STRING" id="2316362.A0A4Q2DRG3"/>
<dbReference type="Proteomes" id="UP000290288">
    <property type="component" value="Unassembled WGS sequence"/>
</dbReference>
<dbReference type="EMBL" id="SDEE01000081">
    <property type="protein sequence ID" value="RXW22166.1"/>
    <property type="molecule type" value="Genomic_DNA"/>
</dbReference>
<feature type="domain" description="CENP-V/GFA" evidence="5">
    <location>
        <begin position="72"/>
        <end position="209"/>
    </location>
</feature>
<dbReference type="InterPro" id="IPR006913">
    <property type="entry name" value="CENP-V/GFA"/>
</dbReference>
<evidence type="ECO:0000256" key="3">
    <source>
        <dbReference type="ARBA" id="ARBA00022833"/>
    </source>
</evidence>
<keyword evidence="2" id="KW-0479">Metal-binding</keyword>
<evidence type="ECO:0000313" key="6">
    <source>
        <dbReference type="EMBL" id="RXW22166.1"/>
    </source>
</evidence>
<accession>A0A4Q2DRG3</accession>
<name>A0A4Q2DRG3_9AGAR</name>
<gene>
    <name evidence="6" type="ORF">EST38_g3675</name>
</gene>
<keyword evidence="4" id="KW-0456">Lyase</keyword>
<evidence type="ECO:0000256" key="1">
    <source>
        <dbReference type="ARBA" id="ARBA00005495"/>
    </source>
</evidence>
<dbReference type="AlphaFoldDB" id="A0A4Q2DRG3"/>
<protein>
    <recommendedName>
        <fullName evidence="5">CENP-V/GFA domain-containing protein</fullName>
    </recommendedName>
</protein>
<dbReference type="GO" id="GO:0046872">
    <property type="term" value="F:metal ion binding"/>
    <property type="evidence" value="ECO:0007669"/>
    <property type="project" value="UniProtKB-KW"/>
</dbReference>
<dbReference type="PANTHER" id="PTHR33337">
    <property type="entry name" value="GFA DOMAIN-CONTAINING PROTEIN"/>
    <property type="match status" value="1"/>
</dbReference>
<evidence type="ECO:0000256" key="2">
    <source>
        <dbReference type="ARBA" id="ARBA00022723"/>
    </source>
</evidence>
<sequence>MGGAFHLTYDRCVSYARQPPNFEVAVLLQPLSCNNYTNMLRPPALDIPRGSSAPPDLQKAASFYTDRGNVVIQGDETYCRATCHCRRCDLRVVFKTESLPIHTYLCHCNSCRHNTGQMAFYSVKIVGVPLEADKQVPFNVDLFQTYCPSDRKGVTRYFCPTCSAHMLVKIDLSQRGKVDAEEGYLGDPQQCDYGVKQRVDSVNGDLEYKQEGVEWHIGGGALNKSEGIVKPMYHLHVASTMDGGMSDVLRVVEGAELPRYSEGYGSPLLPPKWRSSELKEEQPQDLDMYCHCGTISVKISPPEEIASKPQAPFPDLLYPADVTRLTKQRNPGDVKWWLRPPHKQGEHDRYLAGYCACSFCRASSGFEFQPWGFVMRAHVRESDRGKDEPIELFQDDLRPQGLKQYASSPGRYREFCAKCGATAFWWAAGRPDIIDVSMGLIDQSKDGVRAEHWFQWHKDRVSFAEKTTSPVLVRALGDGLKAFYQ</sequence>